<proteinExistence type="predicted"/>
<gene>
    <name evidence="2" type="ORF">CRENBAI_002270</name>
</gene>
<sequence length="104" mass="12299">MYTVYCYAYYFTIKERQQWTVCYYQGWNFKEHLHWLRAVVFTAAPIGLKEECLHFVSGKTRTELQPFGGDQRSECYLRTFRAPDSKDSGLGFKMLSNGKRNVHP</sequence>
<evidence type="ECO:0000313" key="3">
    <source>
        <dbReference type="Proteomes" id="UP001311232"/>
    </source>
</evidence>
<dbReference type="Proteomes" id="UP001311232">
    <property type="component" value="Unassembled WGS sequence"/>
</dbReference>
<accession>A0AAV9S206</accession>
<organism evidence="2 3">
    <name type="scientific">Crenichthys baileyi</name>
    <name type="common">White River springfish</name>
    <dbReference type="NCBI Taxonomy" id="28760"/>
    <lineage>
        <taxon>Eukaryota</taxon>
        <taxon>Metazoa</taxon>
        <taxon>Chordata</taxon>
        <taxon>Craniata</taxon>
        <taxon>Vertebrata</taxon>
        <taxon>Euteleostomi</taxon>
        <taxon>Actinopterygii</taxon>
        <taxon>Neopterygii</taxon>
        <taxon>Teleostei</taxon>
        <taxon>Neoteleostei</taxon>
        <taxon>Acanthomorphata</taxon>
        <taxon>Ovalentaria</taxon>
        <taxon>Atherinomorphae</taxon>
        <taxon>Cyprinodontiformes</taxon>
        <taxon>Goodeidae</taxon>
        <taxon>Crenichthys</taxon>
    </lineage>
</organism>
<dbReference type="AlphaFoldDB" id="A0AAV9S206"/>
<keyword evidence="3" id="KW-1185">Reference proteome</keyword>
<protein>
    <submittedName>
        <fullName evidence="2">Uncharacterized protein</fullName>
    </submittedName>
</protein>
<dbReference type="EMBL" id="JAHHUM010000973">
    <property type="protein sequence ID" value="KAK5615374.1"/>
    <property type="molecule type" value="Genomic_DNA"/>
</dbReference>
<comment type="caution">
    <text evidence="2">The sequence shown here is derived from an EMBL/GenBank/DDBJ whole genome shotgun (WGS) entry which is preliminary data.</text>
</comment>
<name>A0AAV9S206_9TELE</name>
<feature type="region of interest" description="Disordered" evidence="1">
    <location>
        <begin position="84"/>
        <end position="104"/>
    </location>
</feature>
<evidence type="ECO:0000256" key="1">
    <source>
        <dbReference type="SAM" id="MobiDB-lite"/>
    </source>
</evidence>
<reference evidence="2 3" key="1">
    <citation type="submission" date="2021-06" db="EMBL/GenBank/DDBJ databases">
        <authorList>
            <person name="Palmer J.M."/>
        </authorList>
    </citation>
    <scope>NUCLEOTIDE SEQUENCE [LARGE SCALE GENOMIC DNA]</scope>
    <source>
        <strain evidence="2 3">MEX-2019</strain>
        <tissue evidence="2">Muscle</tissue>
    </source>
</reference>
<evidence type="ECO:0000313" key="2">
    <source>
        <dbReference type="EMBL" id="KAK5615374.1"/>
    </source>
</evidence>